<dbReference type="EMBL" id="MU004191">
    <property type="protein sequence ID" value="KAF2493690.1"/>
    <property type="molecule type" value="Genomic_DNA"/>
</dbReference>
<dbReference type="PANTHER" id="PTHR47843:SF5">
    <property type="entry name" value="BTB_POZ DOMAIN PROTEIN"/>
    <property type="match status" value="1"/>
</dbReference>
<protein>
    <recommendedName>
        <fullName evidence="1">BTB domain-containing protein</fullName>
    </recommendedName>
</protein>
<evidence type="ECO:0000259" key="1">
    <source>
        <dbReference type="PROSITE" id="PS50097"/>
    </source>
</evidence>
<dbReference type="PROSITE" id="PS50097">
    <property type="entry name" value="BTB"/>
    <property type="match status" value="1"/>
</dbReference>
<dbReference type="OrthoDB" id="6359816at2759"/>
<dbReference type="PANTHER" id="PTHR47843">
    <property type="entry name" value="BTB DOMAIN-CONTAINING PROTEIN-RELATED"/>
    <property type="match status" value="1"/>
</dbReference>
<proteinExistence type="predicted"/>
<dbReference type="Pfam" id="PF00651">
    <property type="entry name" value="BTB"/>
    <property type="match status" value="1"/>
</dbReference>
<evidence type="ECO:0000313" key="3">
    <source>
        <dbReference type="Proteomes" id="UP000799750"/>
    </source>
</evidence>
<evidence type="ECO:0000313" key="2">
    <source>
        <dbReference type="EMBL" id="KAF2493690.1"/>
    </source>
</evidence>
<dbReference type="CDD" id="cd18186">
    <property type="entry name" value="BTB_POZ_ZBTB_KLHL-like"/>
    <property type="match status" value="1"/>
</dbReference>
<gene>
    <name evidence="2" type="ORF">BU16DRAFT_527918</name>
</gene>
<dbReference type="Gene3D" id="3.30.710.10">
    <property type="entry name" value="Potassium Channel Kv1.1, Chain A"/>
    <property type="match status" value="1"/>
</dbReference>
<feature type="domain" description="BTB" evidence="1">
    <location>
        <begin position="21"/>
        <end position="88"/>
    </location>
</feature>
<dbReference type="InterPro" id="IPR011333">
    <property type="entry name" value="SKP1/BTB/POZ_sf"/>
</dbReference>
<reference evidence="2" key="1">
    <citation type="journal article" date="2020" name="Stud. Mycol.">
        <title>101 Dothideomycetes genomes: a test case for predicting lifestyles and emergence of pathogens.</title>
        <authorList>
            <person name="Haridas S."/>
            <person name="Albert R."/>
            <person name="Binder M."/>
            <person name="Bloem J."/>
            <person name="Labutti K."/>
            <person name="Salamov A."/>
            <person name="Andreopoulos B."/>
            <person name="Baker S."/>
            <person name="Barry K."/>
            <person name="Bills G."/>
            <person name="Bluhm B."/>
            <person name="Cannon C."/>
            <person name="Castanera R."/>
            <person name="Culley D."/>
            <person name="Daum C."/>
            <person name="Ezra D."/>
            <person name="Gonzalez J."/>
            <person name="Henrissat B."/>
            <person name="Kuo A."/>
            <person name="Liang C."/>
            <person name="Lipzen A."/>
            <person name="Lutzoni F."/>
            <person name="Magnuson J."/>
            <person name="Mondo S."/>
            <person name="Nolan M."/>
            <person name="Ohm R."/>
            <person name="Pangilinan J."/>
            <person name="Park H.-J."/>
            <person name="Ramirez L."/>
            <person name="Alfaro M."/>
            <person name="Sun H."/>
            <person name="Tritt A."/>
            <person name="Yoshinaga Y."/>
            <person name="Zwiers L.-H."/>
            <person name="Turgeon B."/>
            <person name="Goodwin S."/>
            <person name="Spatafora J."/>
            <person name="Crous P."/>
            <person name="Grigoriev I."/>
        </authorList>
    </citation>
    <scope>NUCLEOTIDE SEQUENCE</scope>
    <source>
        <strain evidence="2">CBS 269.34</strain>
    </source>
</reference>
<dbReference type="SMART" id="SM00225">
    <property type="entry name" value="BTB"/>
    <property type="match status" value="1"/>
</dbReference>
<dbReference type="InterPro" id="IPR000210">
    <property type="entry name" value="BTB/POZ_dom"/>
</dbReference>
<sequence length="242" mass="27297">MAPPQGVTLQLADYLNNGEYSDLQVRCGSITYKVHRLVLCSQIEFFRKACSAYWREGQECVVNLNHDNAYAVDALLRYAYSGKCDIFAESVASSRKALHYVQTYAIGAKYEVTGLQNLAKDYLRPLIEAHGGEEWLADVIRLVYETTISTDRGLRDIVVDFVVENHNIFAEQSDDDPIPTVMEELGAFSRDCFVRMSRGKKVANHALKTVEWKCGGCRMDWPVQTREYSTCNGCGFCGYPTV</sequence>
<keyword evidence="3" id="KW-1185">Reference proteome</keyword>
<dbReference type="Proteomes" id="UP000799750">
    <property type="component" value="Unassembled WGS sequence"/>
</dbReference>
<name>A0A6A6QNX7_9PEZI</name>
<dbReference type="SUPFAM" id="SSF54695">
    <property type="entry name" value="POZ domain"/>
    <property type="match status" value="1"/>
</dbReference>
<accession>A0A6A6QNX7</accession>
<organism evidence="2 3">
    <name type="scientific">Lophium mytilinum</name>
    <dbReference type="NCBI Taxonomy" id="390894"/>
    <lineage>
        <taxon>Eukaryota</taxon>
        <taxon>Fungi</taxon>
        <taxon>Dikarya</taxon>
        <taxon>Ascomycota</taxon>
        <taxon>Pezizomycotina</taxon>
        <taxon>Dothideomycetes</taxon>
        <taxon>Pleosporomycetidae</taxon>
        <taxon>Mytilinidiales</taxon>
        <taxon>Mytilinidiaceae</taxon>
        <taxon>Lophium</taxon>
    </lineage>
</organism>
<dbReference type="AlphaFoldDB" id="A0A6A6QNX7"/>